<feature type="domain" description="MlaB-like STAS" evidence="2">
    <location>
        <begin position="203"/>
        <end position="276"/>
    </location>
</feature>
<name>A0ABV2YAR3_9ACTN</name>
<evidence type="ECO:0000313" key="5">
    <source>
        <dbReference type="Proteomes" id="UP001550850"/>
    </source>
</evidence>
<dbReference type="InterPro" id="IPR036513">
    <property type="entry name" value="STAS_dom_sf"/>
</dbReference>
<sequence>MAMTSTAPAPAPPTPQTDRHSSVVFSDDREWAGHLVPFVRAGLERGEQVQYFAATTDPDRVRGVLASAGVDAARAEGEGRLVVTTAERTYLSGPAFDPDAMMGLWHQAMDTARAEGHRGLRAIGEMAWGAQGVAGADRLLEYELRLHHEVFEALPLTAWCFYDSRLVPAPLLAQLAGAHVHHRGAPVAGPVLRLEPLPGRTGLRLSGSAGYDTRSAVRSAAAVVSGSPGGDVELDLSGLRHLDISSLATLAEAARRRSRGRLRLLHAPAPLRRLLGLFPELGAAVEIADR</sequence>
<dbReference type="InterPro" id="IPR025847">
    <property type="entry name" value="MEDS_domain"/>
</dbReference>
<dbReference type="EMBL" id="JBEZUR010000001">
    <property type="protein sequence ID" value="MEU3552809.1"/>
    <property type="molecule type" value="Genomic_DNA"/>
</dbReference>
<gene>
    <name evidence="4" type="ORF">AB0E65_01005</name>
</gene>
<dbReference type="Pfam" id="PF14417">
    <property type="entry name" value="MEDS"/>
    <property type="match status" value="1"/>
</dbReference>
<organism evidence="4 5">
    <name type="scientific">Streptomyces fragilis</name>
    <dbReference type="NCBI Taxonomy" id="67301"/>
    <lineage>
        <taxon>Bacteria</taxon>
        <taxon>Bacillati</taxon>
        <taxon>Actinomycetota</taxon>
        <taxon>Actinomycetes</taxon>
        <taxon>Kitasatosporales</taxon>
        <taxon>Streptomycetaceae</taxon>
        <taxon>Streptomyces</taxon>
    </lineage>
</organism>
<dbReference type="InterPro" id="IPR058548">
    <property type="entry name" value="MlaB-like_STAS"/>
</dbReference>
<evidence type="ECO:0000256" key="1">
    <source>
        <dbReference type="SAM" id="MobiDB-lite"/>
    </source>
</evidence>
<keyword evidence="5" id="KW-1185">Reference proteome</keyword>
<dbReference type="Pfam" id="PF13466">
    <property type="entry name" value="STAS_2"/>
    <property type="match status" value="1"/>
</dbReference>
<reference evidence="4 5" key="1">
    <citation type="submission" date="2024-06" db="EMBL/GenBank/DDBJ databases">
        <title>The Natural Products Discovery Center: Release of the First 8490 Sequenced Strains for Exploring Actinobacteria Biosynthetic Diversity.</title>
        <authorList>
            <person name="Kalkreuter E."/>
            <person name="Kautsar S.A."/>
            <person name="Yang D."/>
            <person name="Bader C.D."/>
            <person name="Teijaro C.N."/>
            <person name="Fluegel L."/>
            <person name="Davis C.M."/>
            <person name="Simpson J.R."/>
            <person name="Lauterbach L."/>
            <person name="Steele A.D."/>
            <person name="Gui C."/>
            <person name="Meng S."/>
            <person name="Li G."/>
            <person name="Viehrig K."/>
            <person name="Ye F."/>
            <person name="Su P."/>
            <person name="Kiefer A.F."/>
            <person name="Nichols A."/>
            <person name="Cepeda A.J."/>
            <person name="Yan W."/>
            <person name="Fan B."/>
            <person name="Jiang Y."/>
            <person name="Adhikari A."/>
            <person name="Zheng C.-J."/>
            <person name="Schuster L."/>
            <person name="Cowan T.M."/>
            <person name="Smanski M.J."/>
            <person name="Chevrette M.G."/>
            <person name="De Carvalho L.P.S."/>
            <person name="Shen B."/>
        </authorList>
    </citation>
    <scope>NUCLEOTIDE SEQUENCE [LARGE SCALE GENOMIC DNA]</scope>
    <source>
        <strain evidence="4 5">NPDC038104</strain>
    </source>
</reference>
<accession>A0ABV2YAR3</accession>
<dbReference type="SUPFAM" id="SSF52091">
    <property type="entry name" value="SpoIIaa-like"/>
    <property type="match status" value="1"/>
</dbReference>
<feature type="domain" description="MEDS" evidence="3">
    <location>
        <begin position="19"/>
        <end position="179"/>
    </location>
</feature>
<proteinExistence type="predicted"/>
<comment type="caution">
    <text evidence="4">The sequence shown here is derived from an EMBL/GenBank/DDBJ whole genome shotgun (WGS) entry which is preliminary data.</text>
</comment>
<evidence type="ECO:0000313" key="4">
    <source>
        <dbReference type="EMBL" id="MEU3552809.1"/>
    </source>
</evidence>
<dbReference type="Gene3D" id="3.30.750.24">
    <property type="entry name" value="STAS domain"/>
    <property type="match status" value="1"/>
</dbReference>
<evidence type="ECO:0000259" key="2">
    <source>
        <dbReference type="Pfam" id="PF13466"/>
    </source>
</evidence>
<feature type="region of interest" description="Disordered" evidence="1">
    <location>
        <begin position="1"/>
        <end position="22"/>
    </location>
</feature>
<dbReference type="RefSeq" id="WP_108953700.1">
    <property type="nucleotide sequence ID" value="NZ_BEVZ01000003.1"/>
</dbReference>
<protein>
    <submittedName>
        <fullName evidence="4">MEDS domain-containing protein</fullName>
    </submittedName>
</protein>
<evidence type="ECO:0000259" key="3">
    <source>
        <dbReference type="Pfam" id="PF14417"/>
    </source>
</evidence>
<dbReference type="Proteomes" id="UP001550850">
    <property type="component" value="Unassembled WGS sequence"/>
</dbReference>